<dbReference type="SMART" id="SM00388">
    <property type="entry name" value="HisKA"/>
    <property type="match status" value="1"/>
</dbReference>
<evidence type="ECO:0000256" key="1">
    <source>
        <dbReference type="ARBA" id="ARBA00000085"/>
    </source>
</evidence>
<dbReference type="CDD" id="cd00075">
    <property type="entry name" value="HATPase"/>
    <property type="match status" value="1"/>
</dbReference>
<dbReference type="RefSeq" id="WP_342780939.1">
    <property type="nucleotide sequence ID" value="NZ_VFOZ01000001.1"/>
</dbReference>
<dbReference type="GO" id="GO:0000155">
    <property type="term" value="F:phosphorelay sensor kinase activity"/>
    <property type="evidence" value="ECO:0007669"/>
    <property type="project" value="InterPro"/>
</dbReference>
<dbReference type="Pfam" id="PF00989">
    <property type="entry name" value="PAS"/>
    <property type="match status" value="2"/>
</dbReference>
<dbReference type="Pfam" id="PF01590">
    <property type="entry name" value="GAF"/>
    <property type="match status" value="1"/>
</dbReference>
<evidence type="ECO:0000259" key="9">
    <source>
        <dbReference type="PROSITE" id="PS50112"/>
    </source>
</evidence>
<evidence type="ECO:0000256" key="4">
    <source>
        <dbReference type="ARBA" id="ARBA00022553"/>
    </source>
</evidence>
<dbReference type="SUPFAM" id="SSF47384">
    <property type="entry name" value="Homodimeric domain of signal transducing histidine kinase"/>
    <property type="match status" value="1"/>
</dbReference>
<dbReference type="SUPFAM" id="SSF55781">
    <property type="entry name" value="GAF domain-like"/>
    <property type="match status" value="1"/>
</dbReference>
<evidence type="ECO:0000256" key="7">
    <source>
        <dbReference type="ARBA" id="ARBA00023012"/>
    </source>
</evidence>
<dbReference type="SMART" id="SM00065">
    <property type="entry name" value="GAF"/>
    <property type="match status" value="1"/>
</dbReference>
<dbReference type="PANTHER" id="PTHR43047">
    <property type="entry name" value="TWO-COMPONENT HISTIDINE PROTEIN KINASE"/>
    <property type="match status" value="1"/>
</dbReference>
<dbReference type="Pfam" id="PF02518">
    <property type="entry name" value="HATPase_c"/>
    <property type="match status" value="1"/>
</dbReference>
<comment type="caution">
    <text evidence="10">The sequence shown here is derived from an EMBL/GenBank/DDBJ whole genome shotgun (WGS) entry which is preliminary data.</text>
</comment>
<dbReference type="InterPro" id="IPR035965">
    <property type="entry name" value="PAS-like_dom_sf"/>
</dbReference>
<dbReference type="NCBIfam" id="TIGR00229">
    <property type="entry name" value="sensory_box"/>
    <property type="match status" value="2"/>
</dbReference>
<protein>
    <recommendedName>
        <fullName evidence="3">histidine kinase</fullName>
        <ecNumber evidence="3">2.7.13.3</ecNumber>
    </recommendedName>
</protein>
<dbReference type="GO" id="GO:0006355">
    <property type="term" value="P:regulation of DNA-templated transcription"/>
    <property type="evidence" value="ECO:0007669"/>
    <property type="project" value="InterPro"/>
</dbReference>
<dbReference type="GO" id="GO:0005886">
    <property type="term" value="C:plasma membrane"/>
    <property type="evidence" value="ECO:0007669"/>
    <property type="project" value="UniProtKB-SubCell"/>
</dbReference>
<sequence length="617" mass="66639">MDSSDATMRAAVASAADAMIAVGPDLNVCLWNPAAERMFGWHADEVIGKPLRTIPEEYTAEHRAVLERVREGGHISFATRRLHRDGHLFDIRAIVSGMSSADGEPIGWVGFYRAAAEDETVQRQAAERIRLVRRLNDVVADLNAELELPAVLDRVAASVIELTGADAAGFVLIEQATNALRLVSISGLPEQLRGVTSDLRTSLVGELLRSGRTVMLATADTRDLSDLIWAELSGLHTIALGVSSVHGRPYGALYALFSGHRAGHIELELLELFAGHAGVVVGNAVSYAEVVKQRKHERAVIEASADGIAVLDSDGIVRQWNPAARLITGIPPAEVIGRPLPFALPAPDAEPTIQVESGTWLNVLYSEIEDHDEVVVDFRDVTEAKSLEAAKDLFLSMTSHELRTPITVVHGFAKTLVNRWDKLGDADRRQAVAIIAERAQTLGQLVDNLLYSRTMPDGLPVTNEPFDLDRLLRGAVEGFRGMSEQHTLELEIDGVLPAAFGDAMATDIIVGQLLENAVKYSPGGGTVSVRAGTENDLIVVTVEDDGVGIPTGDRERVFERFVQGEAGDRRRFGGLGLGLYIVRRLARAQHGEVTAHARASGVGTRMRFTLPGAGHVQ</sequence>
<evidence type="ECO:0000256" key="2">
    <source>
        <dbReference type="ARBA" id="ARBA00004236"/>
    </source>
</evidence>
<dbReference type="InterPro" id="IPR000014">
    <property type="entry name" value="PAS"/>
</dbReference>
<dbReference type="SUPFAM" id="SSF55785">
    <property type="entry name" value="PYP-like sensor domain (PAS domain)"/>
    <property type="match status" value="2"/>
</dbReference>
<dbReference type="PROSITE" id="PS50112">
    <property type="entry name" value="PAS"/>
    <property type="match status" value="2"/>
</dbReference>
<organism evidence="10 11">
    <name type="scientific">Actinoallomurus bryophytorum</name>
    <dbReference type="NCBI Taxonomy" id="1490222"/>
    <lineage>
        <taxon>Bacteria</taxon>
        <taxon>Bacillati</taxon>
        <taxon>Actinomycetota</taxon>
        <taxon>Actinomycetes</taxon>
        <taxon>Streptosporangiales</taxon>
        <taxon>Thermomonosporaceae</taxon>
        <taxon>Actinoallomurus</taxon>
    </lineage>
</organism>
<dbReference type="InterPro" id="IPR036097">
    <property type="entry name" value="HisK_dim/P_sf"/>
</dbReference>
<comment type="catalytic activity">
    <reaction evidence="1">
        <text>ATP + protein L-histidine = ADP + protein N-phospho-L-histidine.</text>
        <dbReference type="EC" id="2.7.13.3"/>
    </reaction>
</comment>
<dbReference type="PROSITE" id="PS50109">
    <property type="entry name" value="HIS_KIN"/>
    <property type="match status" value="1"/>
</dbReference>
<evidence type="ECO:0000256" key="3">
    <source>
        <dbReference type="ARBA" id="ARBA00012438"/>
    </source>
</evidence>
<dbReference type="InterPro" id="IPR003594">
    <property type="entry name" value="HATPase_dom"/>
</dbReference>
<evidence type="ECO:0000313" key="10">
    <source>
        <dbReference type="EMBL" id="TQL97644.1"/>
    </source>
</evidence>
<evidence type="ECO:0000256" key="6">
    <source>
        <dbReference type="ARBA" id="ARBA00022777"/>
    </source>
</evidence>
<feature type="domain" description="PAS" evidence="9">
    <location>
        <begin position="4"/>
        <end position="73"/>
    </location>
</feature>
<evidence type="ECO:0000313" key="11">
    <source>
        <dbReference type="Proteomes" id="UP000316096"/>
    </source>
</evidence>
<dbReference type="InterPro" id="IPR005467">
    <property type="entry name" value="His_kinase_dom"/>
</dbReference>
<dbReference type="EMBL" id="VFOZ01000001">
    <property type="protein sequence ID" value="TQL97644.1"/>
    <property type="molecule type" value="Genomic_DNA"/>
</dbReference>
<dbReference type="InterPro" id="IPR003018">
    <property type="entry name" value="GAF"/>
</dbReference>
<keyword evidence="6" id="KW-0418">Kinase</keyword>
<gene>
    <name evidence="10" type="ORF">FB559_3242</name>
</gene>
<dbReference type="Proteomes" id="UP000316096">
    <property type="component" value="Unassembled WGS sequence"/>
</dbReference>
<dbReference type="InterPro" id="IPR004358">
    <property type="entry name" value="Sig_transdc_His_kin-like_C"/>
</dbReference>
<dbReference type="InterPro" id="IPR036890">
    <property type="entry name" value="HATPase_C_sf"/>
</dbReference>
<dbReference type="SMART" id="SM00091">
    <property type="entry name" value="PAS"/>
    <property type="match status" value="2"/>
</dbReference>
<keyword evidence="11" id="KW-1185">Reference proteome</keyword>
<keyword evidence="5" id="KW-0808">Transferase</keyword>
<dbReference type="CDD" id="cd00130">
    <property type="entry name" value="PAS"/>
    <property type="match status" value="2"/>
</dbReference>
<dbReference type="InterPro" id="IPR013767">
    <property type="entry name" value="PAS_fold"/>
</dbReference>
<dbReference type="InterPro" id="IPR003661">
    <property type="entry name" value="HisK_dim/P_dom"/>
</dbReference>
<dbReference type="Gene3D" id="1.10.287.130">
    <property type="match status" value="1"/>
</dbReference>
<dbReference type="EC" id="2.7.13.3" evidence="3"/>
<dbReference type="Gene3D" id="3.30.450.40">
    <property type="match status" value="1"/>
</dbReference>
<dbReference type="Gene3D" id="3.30.565.10">
    <property type="entry name" value="Histidine kinase-like ATPase, C-terminal domain"/>
    <property type="match status" value="1"/>
</dbReference>
<accession>A0A543CKK6</accession>
<keyword evidence="7" id="KW-0902">Two-component regulatory system</keyword>
<feature type="domain" description="Histidine kinase" evidence="8">
    <location>
        <begin position="397"/>
        <end position="614"/>
    </location>
</feature>
<dbReference type="PRINTS" id="PR00344">
    <property type="entry name" value="BCTRLSENSOR"/>
</dbReference>
<dbReference type="PANTHER" id="PTHR43047:SF72">
    <property type="entry name" value="OSMOSENSING HISTIDINE PROTEIN KINASE SLN1"/>
    <property type="match status" value="1"/>
</dbReference>
<dbReference type="SUPFAM" id="SSF55874">
    <property type="entry name" value="ATPase domain of HSP90 chaperone/DNA topoisomerase II/histidine kinase"/>
    <property type="match status" value="1"/>
</dbReference>
<dbReference type="CDD" id="cd00082">
    <property type="entry name" value="HisKA"/>
    <property type="match status" value="1"/>
</dbReference>
<dbReference type="Gene3D" id="3.30.450.20">
    <property type="entry name" value="PAS domain"/>
    <property type="match status" value="2"/>
</dbReference>
<feature type="domain" description="PAS" evidence="9">
    <location>
        <begin position="293"/>
        <end position="354"/>
    </location>
</feature>
<evidence type="ECO:0000259" key="8">
    <source>
        <dbReference type="PROSITE" id="PS50109"/>
    </source>
</evidence>
<comment type="subcellular location">
    <subcellularLocation>
        <location evidence="2">Cell membrane</location>
    </subcellularLocation>
</comment>
<dbReference type="AlphaFoldDB" id="A0A543CKK6"/>
<dbReference type="SMART" id="SM00387">
    <property type="entry name" value="HATPase_c"/>
    <property type="match status" value="1"/>
</dbReference>
<dbReference type="InterPro" id="IPR029016">
    <property type="entry name" value="GAF-like_dom_sf"/>
</dbReference>
<proteinExistence type="predicted"/>
<dbReference type="Pfam" id="PF00512">
    <property type="entry name" value="HisKA"/>
    <property type="match status" value="1"/>
</dbReference>
<evidence type="ECO:0000256" key="5">
    <source>
        <dbReference type="ARBA" id="ARBA00022679"/>
    </source>
</evidence>
<keyword evidence="4" id="KW-0597">Phosphoprotein</keyword>
<name>A0A543CKK6_9ACTN</name>
<dbReference type="GO" id="GO:0009927">
    <property type="term" value="F:histidine phosphotransfer kinase activity"/>
    <property type="evidence" value="ECO:0007669"/>
    <property type="project" value="TreeGrafter"/>
</dbReference>
<reference evidence="10 11" key="1">
    <citation type="submission" date="2019-06" db="EMBL/GenBank/DDBJ databases">
        <title>Sequencing the genomes of 1000 actinobacteria strains.</title>
        <authorList>
            <person name="Klenk H.-P."/>
        </authorList>
    </citation>
    <scope>NUCLEOTIDE SEQUENCE [LARGE SCALE GENOMIC DNA]</scope>
    <source>
        <strain evidence="10 11">DSM 102200</strain>
    </source>
</reference>